<evidence type="ECO:0000313" key="1">
    <source>
        <dbReference type="EMBL" id="SNY59069.1"/>
    </source>
</evidence>
<dbReference type="OrthoDB" id="3657566at2"/>
<accession>A0A285JFJ8</accession>
<dbReference type="RefSeq" id="WP_097325543.1">
    <property type="nucleotide sequence ID" value="NZ_OBDY01000020.1"/>
</dbReference>
<keyword evidence="2" id="KW-1185">Reference proteome</keyword>
<sequence>MSTDEWTRWRREVFGDPYLVHHNGPDFTGLLTAVRADPRSVERMLRAGLYAGDPLAAQSFTALAAAGRAPADAVSYLRGALHGAAGEMRIRTAEALYAITGDPSWSRPIVGVLNAATSEFARLDAAIALARFPPDSAVVAALAAAVSDPEYLVRYHAASTLLRYAGDRRPPERVPALFDRLTAAAEELWRSAADELAARVRSA</sequence>
<dbReference type="SUPFAM" id="SSF48371">
    <property type="entry name" value="ARM repeat"/>
    <property type="match status" value="1"/>
</dbReference>
<protein>
    <recommendedName>
        <fullName evidence="3">HEAT repeat-containing protein</fullName>
    </recommendedName>
</protein>
<name>A0A285JFJ8_9ACTN</name>
<dbReference type="InterPro" id="IPR016024">
    <property type="entry name" value="ARM-type_fold"/>
</dbReference>
<organism evidence="1 2">
    <name type="scientific">Paractinoplanes atraurantiacus</name>
    <dbReference type="NCBI Taxonomy" id="1036182"/>
    <lineage>
        <taxon>Bacteria</taxon>
        <taxon>Bacillati</taxon>
        <taxon>Actinomycetota</taxon>
        <taxon>Actinomycetes</taxon>
        <taxon>Micromonosporales</taxon>
        <taxon>Micromonosporaceae</taxon>
        <taxon>Paractinoplanes</taxon>
    </lineage>
</organism>
<dbReference type="Pfam" id="PF13646">
    <property type="entry name" value="HEAT_2"/>
    <property type="match status" value="1"/>
</dbReference>
<dbReference type="Gene3D" id="1.25.10.10">
    <property type="entry name" value="Leucine-rich Repeat Variant"/>
    <property type="match status" value="1"/>
</dbReference>
<proteinExistence type="predicted"/>
<dbReference type="AlphaFoldDB" id="A0A285JFJ8"/>
<reference evidence="1 2" key="1">
    <citation type="submission" date="2017-09" db="EMBL/GenBank/DDBJ databases">
        <authorList>
            <person name="Ehlers B."/>
            <person name="Leendertz F.H."/>
        </authorList>
    </citation>
    <scope>NUCLEOTIDE SEQUENCE [LARGE SCALE GENOMIC DNA]</scope>
    <source>
        <strain evidence="1 2">CGMCC 4.6857</strain>
    </source>
</reference>
<evidence type="ECO:0008006" key="3">
    <source>
        <dbReference type="Google" id="ProtNLM"/>
    </source>
</evidence>
<dbReference type="Proteomes" id="UP000219612">
    <property type="component" value="Unassembled WGS sequence"/>
</dbReference>
<dbReference type="EMBL" id="OBDY01000020">
    <property type="protein sequence ID" value="SNY59069.1"/>
    <property type="molecule type" value="Genomic_DNA"/>
</dbReference>
<gene>
    <name evidence="1" type="ORF">SAMN05421748_12021</name>
</gene>
<dbReference type="InterPro" id="IPR011989">
    <property type="entry name" value="ARM-like"/>
</dbReference>
<evidence type="ECO:0000313" key="2">
    <source>
        <dbReference type="Proteomes" id="UP000219612"/>
    </source>
</evidence>